<dbReference type="Pfam" id="PF01944">
    <property type="entry name" value="SpoIIM"/>
    <property type="match status" value="1"/>
</dbReference>
<keyword evidence="1" id="KW-0812">Transmembrane</keyword>
<dbReference type="PANTHER" id="PTHR35337">
    <property type="entry name" value="SLR1478 PROTEIN"/>
    <property type="match status" value="1"/>
</dbReference>
<dbReference type="PANTHER" id="PTHR35337:SF1">
    <property type="entry name" value="SLR1478 PROTEIN"/>
    <property type="match status" value="1"/>
</dbReference>
<feature type="transmembrane region" description="Helical" evidence="1">
    <location>
        <begin position="220"/>
        <end position="238"/>
    </location>
</feature>
<evidence type="ECO:0008006" key="3">
    <source>
        <dbReference type="Google" id="ProtNLM"/>
    </source>
</evidence>
<keyword evidence="1" id="KW-1133">Transmembrane helix</keyword>
<gene>
    <name evidence="2" type="ORF">AOLFYP35_01130</name>
</gene>
<feature type="transmembrane region" description="Helical" evidence="1">
    <location>
        <begin position="165"/>
        <end position="185"/>
    </location>
</feature>
<organism evidence="2">
    <name type="scientific">Schaalia odontolytica</name>
    <dbReference type="NCBI Taxonomy" id="1660"/>
    <lineage>
        <taxon>Bacteria</taxon>
        <taxon>Bacillati</taxon>
        <taxon>Actinomycetota</taxon>
        <taxon>Actinomycetes</taxon>
        <taxon>Actinomycetales</taxon>
        <taxon>Actinomycetaceae</taxon>
        <taxon>Schaalia</taxon>
    </lineage>
</organism>
<sequence>MDIDALKASHMRHWNRFHQLAHSRRLTGPEIDELSVLYRQVTADLAKVRSQNPDQDVISYLSGELLHARARLTGTAGASLWAISRWFRYDLPAALYRIRYVTIAIMLIFIAMTALQTWWILRDPAALSMLGSPEQLKNYATTQFSSYYSQDTNASFMSYVWTNNAFIALRVVAGGITGFYPIMALWGNAQNLGISAAVVIHYAGPAHFFSFILPHGIPELTAIWISTAAGLRLFWAWLVPGRKTRGQALGEAGRSMITVGLGMVILLFLCGAIEGFVTPSNLPLWLKITCGVTLTAGVWIYTFVAGGRAYRAGVSGDLDEDAGYATPVI</sequence>
<evidence type="ECO:0000256" key="1">
    <source>
        <dbReference type="SAM" id="Phobius"/>
    </source>
</evidence>
<keyword evidence="1" id="KW-0472">Membrane</keyword>
<feature type="transmembrane region" description="Helical" evidence="1">
    <location>
        <begin position="98"/>
        <end position="121"/>
    </location>
</feature>
<feature type="transmembrane region" description="Helical" evidence="1">
    <location>
        <begin position="192"/>
        <end position="214"/>
    </location>
</feature>
<dbReference type="InterPro" id="IPR002798">
    <property type="entry name" value="SpoIIM-like"/>
</dbReference>
<proteinExistence type="predicted"/>
<reference evidence="2" key="1">
    <citation type="submission" date="2019-11" db="EMBL/GenBank/DDBJ databases">
        <authorList>
            <person name="Feng L."/>
        </authorList>
    </citation>
    <scope>NUCLEOTIDE SEQUENCE</scope>
    <source>
        <strain evidence="2">AodontolyticusLFYP35</strain>
    </source>
</reference>
<protein>
    <recommendedName>
        <fullName evidence="3">Stage II sporulation protein M</fullName>
    </recommendedName>
</protein>
<feature type="transmembrane region" description="Helical" evidence="1">
    <location>
        <begin position="259"/>
        <end position="278"/>
    </location>
</feature>
<accession>A0A6N2T6C7</accession>
<dbReference type="AlphaFoldDB" id="A0A6N2T6C7"/>
<dbReference type="EMBL" id="CACRSM010000002">
    <property type="protein sequence ID" value="VYS99335.1"/>
    <property type="molecule type" value="Genomic_DNA"/>
</dbReference>
<name>A0A6N2T6C7_9ACTO</name>
<feature type="transmembrane region" description="Helical" evidence="1">
    <location>
        <begin position="284"/>
        <end position="304"/>
    </location>
</feature>
<evidence type="ECO:0000313" key="2">
    <source>
        <dbReference type="EMBL" id="VYS99335.1"/>
    </source>
</evidence>